<protein>
    <submittedName>
        <fullName evidence="1">Uncharacterized protein</fullName>
    </submittedName>
</protein>
<name>A0A0B4VGH2_9VIRU</name>
<keyword evidence="2" id="KW-1185">Reference proteome</keyword>
<dbReference type="RefSeq" id="YP_009116768.1">
    <property type="nucleotide sequence ID" value="NC_026242.1"/>
</dbReference>
<evidence type="ECO:0000313" key="2">
    <source>
        <dbReference type="Proteomes" id="UP000201058"/>
    </source>
</evidence>
<dbReference type="Gene3D" id="3.30.470.30">
    <property type="entry name" value="DNA ligase/mRNA capping enzyme"/>
    <property type="match status" value="1"/>
</dbReference>
<proteinExistence type="predicted"/>
<dbReference type="SUPFAM" id="SSF56091">
    <property type="entry name" value="DNA ligase/mRNA capping enzyme, catalytic domain"/>
    <property type="match status" value="1"/>
</dbReference>
<reference evidence="1 2" key="1">
    <citation type="journal article" date="2015" name="J. Virol.">
        <title>The genome of the nucleopolyhedrosis-causing virus from Tipula oleracea sheds new light on the Nudiviridae family.</title>
        <authorList>
            <person name="Bezier A."/>
            <person name="Theze J."/>
            <person name="Gavory F."/>
            <person name="Gaillard J."/>
            <person name="Poulain J."/>
            <person name="Drezen J.M."/>
            <person name="Herniou E.A."/>
        </authorList>
    </citation>
    <scope>NUCLEOTIDE SEQUENCE [LARGE SCALE GENOMIC DNA]</scope>
    <source>
        <strain evidence="1">35</strain>
    </source>
</reference>
<dbReference type="EMBL" id="KM610234">
    <property type="protein sequence ID" value="AJD20181.1"/>
    <property type="molecule type" value="Genomic_DNA"/>
</dbReference>
<evidence type="ECO:0000313" key="1">
    <source>
        <dbReference type="EMBL" id="AJD20181.1"/>
    </source>
</evidence>
<sequence length="669" mass="79453">MSYLSKKMNLYHILLYIIHNKKQSDTTLYMWMRNFKLIHQISLVSLACSTNTRRNIQLTAKTIINSENIEHELGCKCEIYFNYLFESLNDDCLFENITYKNFQCINKTRNYTSKSLCIRSVNNYIDNLFENSNSKPSTSTVKVINNEETKISHLNVDIKSLININSSKIPSQEYSHYNDIDTSIFYNDQYKDTLSIYGIHHILTNPEFEWDHVSSRINCFEFYVIYILIKNKYFTRLMFEFILPEYLRSSIRADKSKAISIDYMIYVTYNYITKFLVDLPKISRTTISIREPNIINLNKTQFFNFLNAASSEDNIIQLNYKGIKCYIHIFDKKLYIFDDYGRKIKFHTNLPSLSFKLFNNDVILLECIRITKSKDIYQSGYCDFNEEEIFIILDVLYYNKNLINEYPFNIRMKYFQSISETLNLKTKSKLKSITFESSQLFNYEYFAHIYKTYTNIFSIFGQYSLYFNGVIIRPYTKSTVNQPYQIYKFKFPTTKYLVLDDIENGIYIPPVFDQCENDVINVELDKTIYKQLTNSNLIINIPQTKHVSCNAVVIPDYESKFFGYFIITQLNRQIYSIIIFNEYCFEFYLNLSTNGLNLKIINQYKVQINKIRYKVGIVKIGFDNWDFQNNIPANIRYIRNSPFKNILNTSTKQELLLFSQLLKNNISIT</sequence>
<accession>A0A0B4VGH2</accession>
<organism evidence="1 2">
    <name type="scientific">Tipula oleracea nudivirus</name>
    <dbReference type="NCBI Taxonomy" id="1546257"/>
    <lineage>
        <taxon>Viruses</taxon>
        <taxon>Viruses incertae sedis</taxon>
        <taxon>Naldaviricetes</taxon>
        <taxon>Lefavirales</taxon>
        <taxon>Nudiviridae</taxon>
        <taxon>Deltanudivirus</taxon>
        <taxon>Deltanudivirus tipoleraceae</taxon>
    </lineage>
</organism>
<gene>
    <name evidence="1" type="ORF">TONV_121</name>
</gene>
<dbReference type="KEGG" id="vg:22921835"/>
<dbReference type="Proteomes" id="UP000201058">
    <property type="component" value="Segment"/>
</dbReference>
<dbReference type="GeneID" id="22921835"/>